<evidence type="ECO:0000313" key="9">
    <source>
        <dbReference type="EMBL" id="MET3731647.1"/>
    </source>
</evidence>
<keyword evidence="3" id="KW-0813">Transport</keyword>
<dbReference type="EMBL" id="JBEPMO010000005">
    <property type="protein sequence ID" value="MET3731647.1"/>
    <property type="molecule type" value="Genomic_DNA"/>
</dbReference>
<keyword evidence="5" id="KW-0812">Transmembrane</keyword>
<evidence type="ECO:0000256" key="3">
    <source>
        <dbReference type="ARBA" id="ARBA00022448"/>
    </source>
</evidence>
<evidence type="ECO:0000256" key="6">
    <source>
        <dbReference type="ARBA" id="ARBA00023136"/>
    </source>
</evidence>
<keyword evidence="10" id="KW-1185">Reference proteome</keyword>
<dbReference type="Pfam" id="PF02321">
    <property type="entry name" value="OEP"/>
    <property type="match status" value="2"/>
</dbReference>
<dbReference type="PANTHER" id="PTHR30026">
    <property type="entry name" value="OUTER MEMBRANE PROTEIN TOLC"/>
    <property type="match status" value="1"/>
</dbReference>
<keyword evidence="7" id="KW-0998">Cell outer membrane</keyword>
<organism evidence="9 10">
    <name type="scientific">Moheibacter stercoris</name>
    <dbReference type="NCBI Taxonomy" id="1628251"/>
    <lineage>
        <taxon>Bacteria</taxon>
        <taxon>Pseudomonadati</taxon>
        <taxon>Bacteroidota</taxon>
        <taxon>Flavobacteriia</taxon>
        <taxon>Flavobacteriales</taxon>
        <taxon>Weeksellaceae</taxon>
        <taxon>Moheibacter</taxon>
    </lineage>
</organism>
<dbReference type="InterPro" id="IPR051906">
    <property type="entry name" value="TolC-like"/>
</dbReference>
<dbReference type="Proteomes" id="UP001549146">
    <property type="component" value="Unassembled WGS sequence"/>
</dbReference>
<keyword evidence="4" id="KW-1134">Transmembrane beta strand</keyword>
<comment type="caution">
    <text evidence="9">The sequence shown here is derived from an EMBL/GenBank/DDBJ whole genome shotgun (WGS) entry which is preliminary data.</text>
</comment>
<dbReference type="InterPro" id="IPR003423">
    <property type="entry name" value="OMP_efflux"/>
</dbReference>
<keyword evidence="6" id="KW-0472">Membrane</keyword>
<feature type="chain" id="PRO_5045571270" evidence="8">
    <location>
        <begin position="22"/>
        <end position="451"/>
    </location>
</feature>
<dbReference type="Gene3D" id="1.20.1600.10">
    <property type="entry name" value="Outer membrane efflux proteins (OEP)"/>
    <property type="match status" value="1"/>
</dbReference>
<gene>
    <name evidence="9" type="ORF">ABID46_001221</name>
</gene>
<feature type="signal peptide" evidence="8">
    <location>
        <begin position="1"/>
        <end position="21"/>
    </location>
</feature>
<dbReference type="RefSeq" id="WP_354508110.1">
    <property type="nucleotide sequence ID" value="NZ_JBEPMO010000005.1"/>
</dbReference>
<evidence type="ECO:0000313" key="10">
    <source>
        <dbReference type="Proteomes" id="UP001549146"/>
    </source>
</evidence>
<proteinExistence type="inferred from homology"/>
<dbReference type="SUPFAM" id="SSF56954">
    <property type="entry name" value="Outer membrane efflux proteins (OEP)"/>
    <property type="match status" value="1"/>
</dbReference>
<name>A0ABV2LVK1_9FLAO</name>
<evidence type="ECO:0000256" key="2">
    <source>
        <dbReference type="ARBA" id="ARBA00007613"/>
    </source>
</evidence>
<comment type="similarity">
    <text evidence="2">Belongs to the outer membrane factor (OMF) (TC 1.B.17) family.</text>
</comment>
<accession>A0ABV2LVK1</accession>
<evidence type="ECO:0000256" key="8">
    <source>
        <dbReference type="SAM" id="SignalP"/>
    </source>
</evidence>
<reference evidence="9 10" key="1">
    <citation type="submission" date="2024-06" db="EMBL/GenBank/DDBJ databases">
        <title>Genomic Encyclopedia of Type Strains, Phase IV (KMG-IV): sequencing the most valuable type-strain genomes for metagenomic binning, comparative biology and taxonomic classification.</title>
        <authorList>
            <person name="Goeker M."/>
        </authorList>
    </citation>
    <scope>NUCLEOTIDE SEQUENCE [LARGE SCALE GENOMIC DNA]</scope>
    <source>
        <strain evidence="9 10">DSM 29388</strain>
    </source>
</reference>
<comment type="subcellular location">
    <subcellularLocation>
        <location evidence="1">Cell outer membrane</location>
    </subcellularLocation>
</comment>
<keyword evidence="8" id="KW-0732">Signal</keyword>
<sequence length="451" mass="50409">MNFKSLKYSLFIAFMAGTSFAQESQVIDLREAINYALENKAEAKKAQLQIENSEYLIQEARAGALPNISANGSITYNPILQETAIPSSSFPGGEQSPDPFIILAMGQKWNAIGGVTLNQNLFDKTVFTGLKAAKTTREFYLINAELTDEQVIERVATAYYNVYVQKEQLSTIEESMTNVEKTRSIIKSLFDNGLAREIDLDRVDVQLTNLKSSRQQLINAVSLLENSLKFYMGMPIAQPIELADNEFQVEEFLLADQVNTESRTELKLLNKQSELLELQKEARKAAYYPSLSLSAGYNYMGQGDKFPIGSGLENGVYWSDFASISLNLRVPIFSGFANRARVSQADIELRQLEQDIADTKLGLDLEYQNAKTQIENSYIDIENQGENVKLAEKVVNNTQSNYQLGLATLTDLLEAESALVNARNNYSNAVLQFKLAEIQLLKSKAELNSLK</sequence>
<evidence type="ECO:0000256" key="7">
    <source>
        <dbReference type="ARBA" id="ARBA00023237"/>
    </source>
</evidence>
<protein>
    <submittedName>
        <fullName evidence="9">Outer membrane protein TolC</fullName>
    </submittedName>
</protein>
<dbReference type="PANTHER" id="PTHR30026:SF20">
    <property type="entry name" value="OUTER MEMBRANE PROTEIN TOLC"/>
    <property type="match status" value="1"/>
</dbReference>
<evidence type="ECO:0000256" key="5">
    <source>
        <dbReference type="ARBA" id="ARBA00022692"/>
    </source>
</evidence>
<evidence type="ECO:0000256" key="1">
    <source>
        <dbReference type="ARBA" id="ARBA00004442"/>
    </source>
</evidence>
<evidence type="ECO:0000256" key="4">
    <source>
        <dbReference type="ARBA" id="ARBA00022452"/>
    </source>
</evidence>